<proteinExistence type="predicted"/>
<reference evidence="2 3" key="1">
    <citation type="journal article" date="2023" name="Sci. Data">
        <title>Genome assembly of the Korean intertidal mud-creeper Batillaria attramentaria.</title>
        <authorList>
            <person name="Patra A.K."/>
            <person name="Ho P.T."/>
            <person name="Jun S."/>
            <person name="Lee S.J."/>
            <person name="Kim Y."/>
            <person name="Won Y.J."/>
        </authorList>
    </citation>
    <scope>NUCLEOTIDE SEQUENCE [LARGE SCALE GENOMIC DNA]</scope>
    <source>
        <strain evidence="2">Wonlab-2016</strain>
    </source>
</reference>
<dbReference type="AlphaFoldDB" id="A0ABD0M793"/>
<dbReference type="EMBL" id="JACVVK020000004">
    <property type="protein sequence ID" value="KAK7507659.1"/>
    <property type="molecule type" value="Genomic_DNA"/>
</dbReference>
<evidence type="ECO:0000313" key="3">
    <source>
        <dbReference type="Proteomes" id="UP001519460"/>
    </source>
</evidence>
<gene>
    <name evidence="2" type="ORF">BaRGS_00001594</name>
</gene>
<feature type="region of interest" description="Disordered" evidence="1">
    <location>
        <begin position="83"/>
        <end position="104"/>
    </location>
</feature>
<protein>
    <submittedName>
        <fullName evidence="2">Uncharacterized protein</fullName>
    </submittedName>
</protein>
<name>A0ABD0M793_9CAEN</name>
<sequence length="160" mass="18378">MRVGGLEIWTGTRRQRRLTRLMDFKYVSIDRSVCGCNHTVVRIRLAVHQKRELSPTVSIGSGHRTRYNSVGQTPLSLRICPREFKGRGERQRGTDRDRDSDLATERQHLLQLQNGMDGFRRRYRRQCDQKTTSSCGGVMQKCSQSLAVLNLPKQSADSTR</sequence>
<evidence type="ECO:0000313" key="2">
    <source>
        <dbReference type="EMBL" id="KAK7507659.1"/>
    </source>
</evidence>
<organism evidence="2 3">
    <name type="scientific">Batillaria attramentaria</name>
    <dbReference type="NCBI Taxonomy" id="370345"/>
    <lineage>
        <taxon>Eukaryota</taxon>
        <taxon>Metazoa</taxon>
        <taxon>Spiralia</taxon>
        <taxon>Lophotrochozoa</taxon>
        <taxon>Mollusca</taxon>
        <taxon>Gastropoda</taxon>
        <taxon>Caenogastropoda</taxon>
        <taxon>Sorbeoconcha</taxon>
        <taxon>Cerithioidea</taxon>
        <taxon>Batillariidae</taxon>
        <taxon>Batillaria</taxon>
    </lineage>
</organism>
<dbReference type="Proteomes" id="UP001519460">
    <property type="component" value="Unassembled WGS sequence"/>
</dbReference>
<accession>A0ABD0M793</accession>
<comment type="caution">
    <text evidence="2">The sequence shown here is derived from an EMBL/GenBank/DDBJ whole genome shotgun (WGS) entry which is preliminary data.</text>
</comment>
<evidence type="ECO:0000256" key="1">
    <source>
        <dbReference type="SAM" id="MobiDB-lite"/>
    </source>
</evidence>
<keyword evidence="3" id="KW-1185">Reference proteome</keyword>